<accession>A0A087UVY4</accession>
<dbReference type="AlphaFoldDB" id="A0A087UVY4"/>
<evidence type="ECO:0000313" key="1">
    <source>
        <dbReference type="EMBL" id="KFM81523.1"/>
    </source>
</evidence>
<sequence length="88" mass="9674">MLNETVFTETAFMVNTETPNEDASKHTSPVYTRPVLVNETVSTLHMIHIGEIVPNCGLPTACSSGTFAVHIYTGKDHRDEPRLCVDGK</sequence>
<name>A0A087UVY4_STEMI</name>
<reference evidence="1 2" key="1">
    <citation type="submission" date="2013-11" db="EMBL/GenBank/DDBJ databases">
        <title>Genome sequencing of Stegodyphus mimosarum.</title>
        <authorList>
            <person name="Bechsgaard J."/>
        </authorList>
    </citation>
    <scope>NUCLEOTIDE SEQUENCE [LARGE SCALE GENOMIC DNA]</scope>
</reference>
<feature type="non-terminal residue" evidence="1">
    <location>
        <position position="88"/>
    </location>
</feature>
<dbReference type="EMBL" id="KK121913">
    <property type="protein sequence ID" value="KFM81523.1"/>
    <property type="molecule type" value="Genomic_DNA"/>
</dbReference>
<dbReference type="OrthoDB" id="440755at2759"/>
<protein>
    <submittedName>
        <fullName evidence="1">Uncharacterized protein</fullName>
    </submittedName>
</protein>
<evidence type="ECO:0000313" key="2">
    <source>
        <dbReference type="Proteomes" id="UP000054359"/>
    </source>
</evidence>
<keyword evidence="2" id="KW-1185">Reference proteome</keyword>
<proteinExistence type="predicted"/>
<gene>
    <name evidence="1" type="ORF">X975_18601</name>
</gene>
<organism evidence="1 2">
    <name type="scientific">Stegodyphus mimosarum</name>
    <name type="common">African social velvet spider</name>
    <dbReference type="NCBI Taxonomy" id="407821"/>
    <lineage>
        <taxon>Eukaryota</taxon>
        <taxon>Metazoa</taxon>
        <taxon>Ecdysozoa</taxon>
        <taxon>Arthropoda</taxon>
        <taxon>Chelicerata</taxon>
        <taxon>Arachnida</taxon>
        <taxon>Araneae</taxon>
        <taxon>Araneomorphae</taxon>
        <taxon>Entelegynae</taxon>
        <taxon>Eresoidea</taxon>
        <taxon>Eresidae</taxon>
        <taxon>Stegodyphus</taxon>
    </lineage>
</organism>
<dbReference type="STRING" id="407821.A0A087UVY4"/>
<dbReference type="Proteomes" id="UP000054359">
    <property type="component" value="Unassembled WGS sequence"/>
</dbReference>